<dbReference type="Proteomes" id="UP000469421">
    <property type="component" value="Unassembled WGS sequence"/>
</dbReference>
<dbReference type="AlphaFoldDB" id="A0A6N7LP22"/>
<dbReference type="RefSeq" id="WP_153498645.1">
    <property type="nucleotide sequence ID" value="NZ_WIRE01000001.1"/>
</dbReference>
<organism evidence="2 3">
    <name type="scientific">Alcanivorax sediminis</name>
    <dbReference type="NCBI Taxonomy" id="2663008"/>
    <lineage>
        <taxon>Bacteria</taxon>
        <taxon>Pseudomonadati</taxon>
        <taxon>Pseudomonadota</taxon>
        <taxon>Gammaproteobacteria</taxon>
        <taxon>Oceanospirillales</taxon>
        <taxon>Alcanivoracaceae</taxon>
        <taxon>Alcanivorax</taxon>
    </lineage>
</organism>
<evidence type="ECO:0000313" key="3">
    <source>
        <dbReference type="Proteomes" id="UP000469421"/>
    </source>
</evidence>
<evidence type="ECO:0000313" key="2">
    <source>
        <dbReference type="EMBL" id="MQX51877.1"/>
    </source>
</evidence>
<keyword evidence="3" id="KW-1185">Reference proteome</keyword>
<keyword evidence="1" id="KW-0472">Membrane</keyword>
<dbReference type="EMBL" id="WIRE01000001">
    <property type="protein sequence ID" value="MQX51877.1"/>
    <property type="molecule type" value="Genomic_DNA"/>
</dbReference>
<name>A0A6N7LP22_9GAMM</name>
<feature type="transmembrane region" description="Helical" evidence="1">
    <location>
        <begin position="6"/>
        <end position="29"/>
    </location>
</feature>
<keyword evidence="1" id="KW-0812">Transmembrane</keyword>
<accession>A0A6N7LP22</accession>
<gene>
    <name evidence="2" type="ORF">GFN93_01360</name>
</gene>
<protein>
    <submittedName>
        <fullName evidence="2">Uncharacterized protein</fullName>
    </submittedName>
</protein>
<evidence type="ECO:0000256" key="1">
    <source>
        <dbReference type="SAM" id="Phobius"/>
    </source>
</evidence>
<feature type="transmembrane region" description="Helical" evidence="1">
    <location>
        <begin position="41"/>
        <end position="61"/>
    </location>
</feature>
<sequence length="108" mass="11407">MQLINGLITAALFGATVYLVITINGIANASGAKGKKLLKSALLFMVLIPMVAGFLKGVLGLGNETAIGMYIYYFVYISSISGVFFLAKGLRRAIQEASESKPAEADEA</sequence>
<reference evidence="2 3" key="1">
    <citation type="submission" date="2019-10" db="EMBL/GenBank/DDBJ databases">
        <title>Alcanivorax sp.PA15-N-34 draft genome sequence.</title>
        <authorList>
            <person name="Liao X."/>
            <person name="Shao Z."/>
        </authorList>
    </citation>
    <scope>NUCLEOTIDE SEQUENCE [LARGE SCALE GENOMIC DNA]</scope>
    <source>
        <strain evidence="2 3">PA15-N-34</strain>
    </source>
</reference>
<proteinExistence type="predicted"/>
<keyword evidence="1" id="KW-1133">Transmembrane helix</keyword>
<comment type="caution">
    <text evidence="2">The sequence shown here is derived from an EMBL/GenBank/DDBJ whole genome shotgun (WGS) entry which is preliminary data.</text>
</comment>
<feature type="transmembrane region" description="Helical" evidence="1">
    <location>
        <begin position="67"/>
        <end position="87"/>
    </location>
</feature>